<evidence type="ECO:0000256" key="3">
    <source>
        <dbReference type="ARBA" id="ARBA00038858"/>
    </source>
</evidence>
<protein>
    <recommendedName>
        <fullName evidence="3">UDP-N-acetylglucosamine 2-epimerase (non-hydrolyzing)</fullName>
        <ecNumber evidence="3">5.1.3.14</ecNumber>
    </recommendedName>
    <alternativeName>
        <fullName evidence="4">UDP-GlcNAc-2-epimerase</fullName>
    </alternativeName>
</protein>
<dbReference type="KEGG" id="ccel:CCDG5_1145"/>
<evidence type="ECO:0000259" key="6">
    <source>
        <dbReference type="Pfam" id="PF02350"/>
    </source>
</evidence>
<dbReference type="AlphaFoldDB" id="A0A078KP01"/>
<dbReference type="STRING" id="29343.CCDG5_1145"/>
<comment type="similarity">
    <text evidence="2 5">Belongs to the UDP-N-acetylglucosamine 2-epimerase family.</text>
</comment>
<dbReference type="PATRIC" id="fig|29343.3.peg.1204"/>
<dbReference type="GO" id="GO:0008761">
    <property type="term" value="F:UDP-N-acetylglucosamine 2-epimerase activity"/>
    <property type="evidence" value="ECO:0007669"/>
    <property type="project" value="UniProtKB-EC"/>
</dbReference>
<feature type="domain" description="UDP-N-acetylglucosamine 2-epimerase" evidence="6">
    <location>
        <begin position="25"/>
        <end position="366"/>
    </location>
</feature>
<dbReference type="InterPro" id="IPR003331">
    <property type="entry name" value="UDP_GlcNAc_Epimerase_2_dom"/>
</dbReference>
<accession>A0A078KP01</accession>
<dbReference type="NCBIfam" id="TIGR00236">
    <property type="entry name" value="wecB"/>
    <property type="match status" value="1"/>
</dbReference>
<dbReference type="Pfam" id="PF02350">
    <property type="entry name" value="Epimerase_2"/>
    <property type="match status" value="1"/>
</dbReference>
<dbReference type="InterPro" id="IPR029767">
    <property type="entry name" value="WecB-like"/>
</dbReference>
<dbReference type="Gene3D" id="3.40.50.2000">
    <property type="entry name" value="Glycogen Phosphorylase B"/>
    <property type="match status" value="2"/>
</dbReference>
<dbReference type="HOGENOM" id="CLU_041674_1_0_9"/>
<evidence type="ECO:0000256" key="1">
    <source>
        <dbReference type="ARBA" id="ARBA00023235"/>
    </source>
</evidence>
<sequence length="383" mass="42834">MKKIKVMLVFGTRPEAIKMAPLALELNNDGHFDVKICVTAQHRQMLDQVLSIFNIKPDFDLDIMKPSQSLSHITSSVLHGLDKILSEERPDLVLVHGDTTTTFAAALSAFYAKIPVGHVEAGLRTYNIYSPFPEEVNRRLTSHISTLHFAPTQRNKENLLRENITDNVFVCGNTVIDAIKLTVKKDYKFKSSSLQSLHDCKNRIVLVTAHRRENLGLPLENICAAVKRLAEDFPDVKIVYPVHLNPSVQKTVYSMLSNIQNVILCEPLCVEDMHNLIAHSYIVLTDSGGLQEEAPALGKPVIVMRNETERPEAIDADTVRIAGIEKDNIYSLSAELLTSTSAYKKMSHAVNPYGDGRASKRIAEAILYYFGMGEKPEEFVYNS</sequence>
<dbReference type="PANTHER" id="PTHR43174:SF2">
    <property type="entry name" value="UDP-N-ACETYLGLUCOSAMINE 2-EPIMERASE"/>
    <property type="match status" value="1"/>
</dbReference>
<dbReference type="SUPFAM" id="SSF53756">
    <property type="entry name" value="UDP-Glycosyltransferase/glycogen phosphorylase"/>
    <property type="match status" value="1"/>
</dbReference>
<evidence type="ECO:0000313" key="7">
    <source>
        <dbReference type="EMBL" id="CDZ24262.1"/>
    </source>
</evidence>
<dbReference type="PANTHER" id="PTHR43174">
    <property type="entry name" value="UDP-N-ACETYLGLUCOSAMINE 2-EPIMERASE"/>
    <property type="match status" value="1"/>
</dbReference>
<organism evidence="7 8">
    <name type="scientific">[Clostridium] cellulosi</name>
    <dbReference type="NCBI Taxonomy" id="29343"/>
    <lineage>
        <taxon>Bacteria</taxon>
        <taxon>Bacillati</taxon>
        <taxon>Bacillota</taxon>
        <taxon>Clostridia</taxon>
        <taxon>Eubacteriales</taxon>
        <taxon>Oscillospiraceae</taxon>
        <taxon>Oscillospiraceae incertae sedis</taxon>
    </lineage>
</organism>
<dbReference type="CDD" id="cd03786">
    <property type="entry name" value="GTB_UDP-GlcNAc_2-Epimerase"/>
    <property type="match status" value="1"/>
</dbReference>
<name>A0A078KP01_9FIRM</name>
<keyword evidence="8" id="KW-1185">Reference proteome</keyword>
<dbReference type="FunFam" id="3.40.50.2000:FF:000043">
    <property type="entry name" value="UDP-N-acetylglucosamine 2-epimerase"/>
    <property type="match status" value="1"/>
</dbReference>
<dbReference type="OrthoDB" id="9803238at2"/>
<dbReference type="EC" id="5.1.3.14" evidence="3"/>
<evidence type="ECO:0000313" key="8">
    <source>
        <dbReference type="Proteomes" id="UP000032431"/>
    </source>
</evidence>
<dbReference type="EMBL" id="LM995447">
    <property type="protein sequence ID" value="CDZ24262.1"/>
    <property type="molecule type" value="Genomic_DNA"/>
</dbReference>
<keyword evidence="1 5" id="KW-0413">Isomerase</keyword>
<evidence type="ECO:0000256" key="5">
    <source>
        <dbReference type="RuleBase" id="RU003513"/>
    </source>
</evidence>
<evidence type="ECO:0000256" key="2">
    <source>
        <dbReference type="ARBA" id="ARBA00038209"/>
    </source>
</evidence>
<gene>
    <name evidence="7" type="ORF">CCDG5_1145</name>
</gene>
<proteinExistence type="inferred from homology"/>
<reference evidence="8" key="1">
    <citation type="submission" date="2014-07" db="EMBL/GenBank/DDBJ databases">
        <authorList>
            <person name="Wibberg D."/>
        </authorList>
    </citation>
    <scope>NUCLEOTIDE SEQUENCE [LARGE SCALE GENOMIC DNA]</scope>
    <source>
        <strain evidence="8">DG5</strain>
    </source>
</reference>
<evidence type="ECO:0000256" key="4">
    <source>
        <dbReference type="ARBA" id="ARBA00079400"/>
    </source>
</evidence>
<dbReference type="Proteomes" id="UP000032431">
    <property type="component" value="Chromosome I"/>
</dbReference>